<evidence type="ECO:0000259" key="9">
    <source>
        <dbReference type="Pfam" id="PF12323"/>
    </source>
</evidence>
<evidence type="ECO:0000256" key="2">
    <source>
        <dbReference type="ARBA" id="ARBA00022578"/>
    </source>
</evidence>
<dbReference type="InterPro" id="IPR021027">
    <property type="entry name" value="Transposase_put_HTH"/>
</dbReference>
<comment type="similarity">
    <text evidence="1">In the C-terminal section; belongs to the transposase 35 family.</text>
</comment>
<dbReference type="InterPro" id="IPR001959">
    <property type="entry name" value="Transposase"/>
</dbReference>
<keyword evidence="10" id="KW-0255">Endonuclease</keyword>
<dbReference type="RefSeq" id="WP_344052756.1">
    <property type="nucleotide sequence ID" value="NZ_BAAAHG010000046.1"/>
</dbReference>
<proteinExistence type="inferred from homology"/>
<sequence length="469" mass="52452">MSASASSASPATTDNVAIKVYRYALDPTPQQVEILRRYAAAARCAFNFALGLKVAVYEAWKRHRDRLIAQGMTREQANKAAPKLRVPTRNRAQAYWRQTKGQPFIGPLREGEERPVSYPWWERVNNRAYYTAFEDADRAWQNWLDGLAGKRPPVGFPRFKRRNSSRESFRIVHSLTSPDIRFQGHRRIRIPGGGGQPAFTVRLHKTARALARKVDAGKAVITSMTVAREGHRWYASVVARVQHTPPAGPTRRQREAGRIGVDLGVAKLATLSDPLHLAPGTPAVEFVPNPRLLENTARKLARAQRVMARRYVKGQPPSKGYLEAKARVAKLHALLAAQRATAQHLFTKRLVQQYAEIALETLNVKGMTASAKGTADKPGKRVRQKAGLNRAILDVGFGEINRQIEYKAAWHGVTVFRVPRFFPSSKTCHKCGWIDTGQTLNDRQFRCGSCGMVMDRDANAARNIKLNAV</sequence>
<evidence type="ECO:0000256" key="3">
    <source>
        <dbReference type="ARBA" id="ARBA00022723"/>
    </source>
</evidence>
<dbReference type="GO" id="GO:0004519">
    <property type="term" value="F:endonuclease activity"/>
    <property type="evidence" value="ECO:0007669"/>
    <property type="project" value="UniProtKB-KW"/>
</dbReference>
<keyword evidence="10" id="KW-0540">Nuclease</keyword>
<dbReference type="Pfam" id="PF12323">
    <property type="entry name" value="HTH_OrfB_IS605"/>
    <property type="match status" value="1"/>
</dbReference>
<dbReference type="Proteomes" id="UP001501005">
    <property type="component" value="Unassembled WGS sequence"/>
</dbReference>
<comment type="caution">
    <text evidence="10">The sequence shown here is derived from an EMBL/GenBank/DDBJ whole genome shotgun (WGS) entry which is preliminary data.</text>
</comment>
<organism evidence="10 11">
    <name type="scientific">Streptomyces thermoalcalitolerans</name>
    <dbReference type="NCBI Taxonomy" id="65605"/>
    <lineage>
        <taxon>Bacteria</taxon>
        <taxon>Bacillati</taxon>
        <taxon>Actinomycetota</taxon>
        <taxon>Actinomycetes</taxon>
        <taxon>Kitasatosporales</taxon>
        <taxon>Streptomycetaceae</taxon>
        <taxon>Streptomyces</taxon>
    </lineage>
</organism>
<feature type="domain" description="Probable transposase IS891/IS1136/IS1341" evidence="7">
    <location>
        <begin position="246"/>
        <end position="369"/>
    </location>
</feature>
<keyword evidence="5" id="KW-0238">DNA-binding</keyword>
<protein>
    <submittedName>
        <fullName evidence="10">IS607 family element RNA-guided endonuclease TnpB</fullName>
    </submittedName>
</protein>
<evidence type="ECO:0000259" key="8">
    <source>
        <dbReference type="Pfam" id="PF07282"/>
    </source>
</evidence>
<reference evidence="11" key="1">
    <citation type="journal article" date="2019" name="Int. J. Syst. Evol. Microbiol.">
        <title>The Global Catalogue of Microorganisms (GCM) 10K type strain sequencing project: providing services to taxonomists for standard genome sequencing and annotation.</title>
        <authorList>
            <consortium name="The Broad Institute Genomics Platform"/>
            <consortium name="The Broad Institute Genome Sequencing Center for Infectious Disease"/>
            <person name="Wu L."/>
            <person name="Ma J."/>
        </authorList>
    </citation>
    <scope>NUCLEOTIDE SEQUENCE [LARGE SCALE GENOMIC DNA]</scope>
    <source>
        <strain evidence="11">JCM 10673</strain>
    </source>
</reference>
<feature type="domain" description="Cas12f1-like TNB" evidence="8">
    <location>
        <begin position="397"/>
        <end position="464"/>
    </location>
</feature>
<dbReference type="InterPro" id="IPR010095">
    <property type="entry name" value="Cas12f1-like_TNB"/>
</dbReference>
<evidence type="ECO:0000256" key="6">
    <source>
        <dbReference type="ARBA" id="ARBA00023172"/>
    </source>
</evidence>
<dbReference type="Pfam" id="PF07282">
    <property type="entry name" value="Cas12f1-like_TNB"/>
    <property type="match status" value="1"/>
</dbReference>
<keyword evidence="4" id="KW-0862">Zinc</keyword>
<name>A0ABP3ZNC2_9ACTN</name>
<evidence type="ECO:0000259" key="7">
    <source>
        <dbReference type="Pfam" id="PF01385"/>
    </source>
</evidence>
<keyword evidence="2" id="KW-0815">Transposition</keyword>
<evidence type="ECO:0000256" key="1">
    <source>
        <dbReference type="ARBA" id="ARBA00008761"/>
    </source>
</evidence>
<keyword evidence="10" id="KW-0378">Hydrolase</keyword>
<accession>A0ABP3ZNC2</accession>
<keyword evidence="3" id="KW-0479">Metal-binding</keyword>
<evidence type="ECO:0000256" key="4">
    <source>
        <dbReference type="ARBA" id="ARBA00022833"/>
    </source>
</evidence>
<evidence type="ECO:0000313" key="11">
    <source>
        <dbReference type="Proteomes" id="UP001501005"/>
    </source>
</evidence>
<keyword evidence="11" id="KW-1185">Reference proteome</keyword>
<dbReference type="Pfam" id="PF01385">
    <property type="entry name" value="OrfB_IS605"/>
    <property type="match status" value="1"/>
</dbReference>
<dbReference type="EMBL" id="BAAAHG010000046">
    <property type="protein sequence ID" value="GAA0924807.1"/>
    <property type="molecule type" value="Genomic_DNA"/>
</dbReference>
<evidence type="ECO:0000313" key="10">
    <source>
        <dbReference type="EMBL" id="GAA0924807.1"/>
    </source>
</evidence>
<feature type="domain" description="Transposase putative helix-turn-helix" evidence="9">
    <location>
        <begin position="19"/>
        <end position="58"/>
    </location>
</feature>
<gene>
    <name evidence="10" type="primary">tnpB</name>
    <name evidence="10" type="ORF">GCM10009549_45530</name>
</gene>
<keyword evidence="6" id="KW-0233">DNA recombination</keyword>
<dbReference type="NCBIfam" id="NF040570">
    <property type="entry name" value="guided_TnpB"/>
    <property type="match status" value="1"/>
</dbReference>
<evidence type="ECO:0000256" key="5">
    <source>
        <dbReference type="ARBA" id="ARBA00023125"/>
    </source>
</evidence>